<dbReference type="Proteomes" id="UP000826195">
    <property type="component" value="Unassembled WGS sequence"/>
</dbReference>
<proteinExistence type="predicted"/>
<name>A0AAV7INQ9_COTGL</name>
<evidence type="ECO:0000256" key="1">
    <source>
        <dbReference type="SAM" id="MobiDB-lite"/>
    </source>
</evidence>
<protein>
    <submittedName>
        <fullName evidence="2">Uncharacterized protein</fullName>
    </submittedName>
</protein>
<evidence type="ECO:0000313" key="2">
    <source>
        <dbReference type="EMBL" id="KAH0554310.1"/>
    </source>
</evidence>
<evidence type="ECO:0000313" key="3">
    <source>
        <dbReference type="Proteomes" id="UP000826195"/>
    </source>
</evidence>
<keyword evidence="3" id="KW-1185">Reference proteome</keyword>
<accession>A0AAV7INQ9</accession>
<reference evidence="2 3" key="1">
    <citation type="journal article" date="2021" name="J. Hered.">
        <title>A chromosome-level genome assembly of the parasitoid wasp, Cotesia glomerata (Hymenoptera: Braconidae).</title>
        <authorList>
            <person name="Pinto B.J."/>
            <person name="Weis J.J."/>
            <person name="Gamble T."/>
            <person name="Ode P.J."/>
            <person name="Paul R."/>
            <person name="Zaspel J.M."/>
        </authorList>
    </citation>
    <scope>NUCLEOTIDE SEQUENCE [LARGE SCALE GENOMIC DNA]</scope>
    <source>
        <strain evidence="2">CgM1</strain>
    </source>
</reference>
<sequence>MHKRRYENENEDIATSGFEKPKRTAKRTLRTDNVGASTSNTFNTLGEHSNEEIEKIKPWFTTYGATKQ</sequence>
<gene>
    <name evidence="2" type="ORF">KQX54_009390</name>
</gene>
<dbReference type="AlphaFoldDB" id="A0AAV7INQ9"/>
<dbReference type="EMBL" id="JAHXZJ010001119">
    <property type="protein sequence ID" value="KAH0554310.1"/>
    <property type="molecule type" value="Genomic_DNA"/>
</dbReference>
<comment type="caution">
    <text evidence="2">The sequence shown here is derived from an EMBL/GenBank/DDBJ whole genome shotgun (WGS) entry which is preliminary data.</text>
</comment>
<feature type="region of interest" description="Disordered" evidence="1">
    <location>
        <begin position="1"/>
        <end position="27"/>
    </location>
</feature>
<organism evidence="2 3">
    <name type="scientific">Cotesia glomerata</name>
    <name type="common">Lepidopteran parasitic wasp</name>
    <name type="synonym">Apanteles glomeratus</name>
    <dbReference type="NCBI Taxonomy" id="32391"/>
    <lineage>
        <taxon>Eukaryota</taxon>
        <taxon>Metazoa</taxon>
        <taxon>Ecdysozoa</taxon>
        <taxon>Arthropoda</taxon>
        <taxon>Hexapoda</taxon>
        <taxon>Insecta</taxon>
        <taxon>Pterygota</taxon>
        <taxon>Neoptera</taxon>
        <taxon>Endopterygota</taxon>
        <taxon>Hymenoptera</taxon>
        <taxon>Apocrita</taxon>
        <taxon>Ichneumonoidea</taxon>
        <taxon>Braconidae</taxon>
        <taxon>Microgastrinae</taxon>
        <taxon>Cotesia</taxon>
    </lineage>
</organism>